<comment type="caution">
    <text evidence="1">The sequence shown here is derived from an EMBL/GenBank/DDBJ whole genome shotgun (WGS) entry which is preliminary data.</text>
</comment>
<organism evidence="1 2">
    <name type="scientific">Auriscalpium vulgare</name>
    <dbReference type="NCBI Taxonomy" id="40419"/>
    <lineage>
        <taxon>Eukaryota</taxon>
        <taxon>Fungi</taxon>
        <taxon>Dikarya</taxon>
        <taxon>Basidiomycota</taxon>
        <taxon>Agaricomycotina</taxon>
        <taxon>Agaricomycetes</taxon>
        <taxon>Russulales</taxon>
        <taxon>Auriscalpiaceae</taxon>
        <taxon>Auriscalpium</taxon>
    </lineage>
</organism>
<feature type="non-terminal residue" evidence="1">
    <location>
        <position position="1"/>
    </location>
</feature>
<keyword evidence="2" id="KW-1185">Reference proteome</keyword>
<dbReference type="EMBL" id="MU276715">
    <property type="protein sequence ID" value="KAI0037787.1"/>
    <property type="molecule type" value="Genomic_DNA"/>
</dbReference>
<protein>
    <submittedName>
        <fullName evidence="1">Uncharacterized protein</fullName>
    </submittedName>
</protein>
<feature type="non-terminal residue" evidence="1">
    <location>
        <position position="184"/>
    </location>
</feature>
<proteinExistence type="predicted"/>
<reference evidence="1" key="1">
    <citation type="submission" date="2021-02" db="EMBL/GenBank/DDBJ databases">
        <authorList>
            <consortium name="DOE Joint Genome Institute"/>
            <person name="Ahrendt S."/>
            <person name="Looney B.P."/>
            <person name="Miyauchi S."/>
            <person name="Morin E."/>
            <person name="Drula E."/>
            <person name="Courty P.E."/>
            <person name="Chicoki N."/>
            <person name="Fauchery L."/>
            <person name="Kohler A."/>
            <person name="Kuo A."/>
            <person name="Labutti K."/>
            <person name="Pangilinan J."/>
            <person name="Lipzen A."/>
            <person name="Riley R."/>
            <person name="Andreopoulos W."/>
            <person name="He G."/>
            <person name="Johnson J."/>
            <person name="Barry K.W."/>
            <person name="Grigoriev I.V."/>
            <person name="Nagy L."/>
            <person name="Hibbett D."/>
            <person name="Henrissat B."/>
            <person name="Matheny P.B."/>
            <person name="Labbe J."/>
            <person name="Martin F."/>
        </authorList>
    </citation>
    <scope>NUCLEOTIDE SEQUENCE</scope>
    <source>
        <strain evidence="1">FP105234-sp</strain>
    </source>
</reference>
<name>A0ACB8R1J8_9AGAM</name>
<gene>
    <name evidence="1" type="ORF">FA95DRAFT_1470125</name>
</gene>
<reference evidence="1" key="2">
    <citation type="journal article" date="2022" name="New Phytol.">
        <title>Evolutionary transition to the ectomycorrhizal habit in the genomes of a hyperdiverse lineage of mushroom-forming fungi.</title>
        <authorList>
            <person name="Looney B."/>
            <person name="Miyauchi S."/>
            <person name="Morin E."/>
            <person name="Drula E."/>
            <person name="Courty P.E."/>
            <person name="Kohler A."/>
            <person name="Kuo A."/>
            <person name="LaButti K."/>
            <person name="Pangilinan J."/>
            <person name="Lipzen A."/>
            <person name="Riley R."/>
            <person name="Andreopoulos W."/>
            <person name="He G."/>
            <person name="Johnson J."/>
            <person name="Nolan M."/>
            <person name="Tritt A."/>
            <person name="Barry K.W."/>
            <person name="Grigoriev I.V."/>
            <person name="Nagy L.G."/>
            <person name="Hibbett D."/>
            <person name="Henrissat B."/>
            <person name="Matheny P.B."/>
            <person name="Labbe J."/>
            <person name="Martin F.M."/>
        </authorList>
    </citation>
    <scope>NUCLEOTIDE SEQUENCE</scope>
    <source>
        <strain evidence="1">FP105234-sp</strain>
    </source>
</reference>
<evidence type="ECO:0000313" key="2">
    <source>
        <dbReference type="Proteomes" id="UP000814033"/>
    </source>
</evidence>
<evidence type="ECO:0000313" key="1">
    <source>
        <dbReference type="EMBL" id="KAI0037787.1"/>
    </source>
</evidence>
<accession>A0ACB8R1J8</accession>
<sequence>PGHRGPGERFWADNQKKIEAVGYTFRPRYHGDRKFSWTRWKLPRSWFEDWQRRRIPAPSIIDATRMTDGKQVILKEVPDIKPPDELEISKLFSSEQYRWHPKNHCIPLLETQRLEGVSSTFLVLPRMRPYDNPQFRTFGEFVAFATQIIEGLAFMHENHVAHRDCTGQNIVLDPSGMYPNSFHP</sequence>
<dbReference type="Proteomes" id="UP000814033">
    <property type="component" value="Unassembled WGS sequence"/>
</dbReference>